<dbReference type="EMBL" id="BMFU01000001">
    <property type="protein sequence ID" value="GGH44340.1"/>
    <property type="molecule type" value="Genomic_DNA"/>
</dbReference>
<dbReference type="InterPro" id="IPR003961">
    <property type="entry name" value="FN3_dom"/>
</dbReference>
<dbReference type="InterPro" id="IPR036116">
    <property type="entry name" value="FN3_sf"/>
</dbReference>
<keyword evidence="3" id="KW-1185">Reference proteome</keyword>
<dbReference type="InterPro" id="IPR013783">
    <property type="entry name" value="Ig-like_fold"/>
</dbReference>
<dbReference type="SUPFAM" id="SSF49265">
    <property type="entry name" value="Fibronectin type III"/>
    <property type="match status" value="1"/>
</dbReference>
<protein>
    <recommendedName>
        <fullName evidence="1">Fibronectin type-III domain-containing protein</fullName>
    </recommendedName>
</protein>
<sequence length="204" mass="22435">MNLALGVHEVRLLSGTNGDWRLDVDAIDIDKDGYLISNSSEPTLSAKAESTNVNLIWTEVSEATGYNVKRALSPNGPYQTIATNVTGTTYSDVNVEQGITYYYVVTAKNADGVSAPSNVASAIIPIPETGRAILIVTMTIGLEKEFDLSMQEVNSFIDWYETKQTGSGKASYAIDKHDNNKGPFKSRKDYILFDRILTFEVSEY</sequence>
<organism evidence="2 3">
    <name type="scientific">Paenibacillus silvae</name>
    <dbReference type="NCBI Taxonomy" id="1325358"/>
    <lineage>
        <taxon>Bacteria</taxon>
        <taxon>Bacillati</taxon>
        <taxon>Bacillota</taxon>
        <taxon>Bacilli</taxon>
        <taxon>Bacillales</taxon>
        <taxon>Paenibacillaceae</taxon>
        <taxon>Paenibacillus</taxon>
    </lineage>
</organism>
<dbReference type="Proteomes" id="UP000652153">
    <property type="component" value="Unassembled WGS sequence"/>
</dbReference>
<accession>A0ABQ1Z134</accession>
<dbReference type="PROSITE" id="PS50853">
    <property type="entry name" value="FN3"/>
    <property type="match status" value="1"/>
</dbReference>
<gene>
    <name evidence="2" type="ORF">GCM10008014_05640</name>
</gene>
<name>A0ABQ1Z134_9BACL</name>
<dbReference type="CDD" id="cd00063">
    <property type="entry name" value="FN3"/>
    <property type="match status" value="1"/>
</dbReference>
<dbReference type="RefSeq" id="WP_188591195.1">
    <property type="nucleotide sequence ID" value="NZ_BMFU01000001.1"/>
</dbReference>
<evidence type="ECO:0000313" key="3">
    <source>
        <dbReference type="Proteomes" id="UP000652153"/>
    </source>
</evidence>
<evidence type="ECO:0000313" key="2">
    <source>
        <dbReference type="EMBL" id="GGH44340.1"/>
    </source>
</evidence>
<dbReference type="Gene3D" id="2.60.40.10">
    <property type="entry name" value="Immunoglobulins"/>
    <property type="match status" value="1"/>
</dbReference>
<reference evidence="3" key="1">
    <citation type="journal article" date="2019" name="Int. J. Syst. Evol. Microbiol.">
        <title>The Global Catalogue of Microorganisms (GCM) 10K type strain sequencing project: providing services to taxonomists for standard genome sequencing and annotation.</title>
        <authorList>
            <consortium name="The Broad Institute Genomics Platform"/>
            <consortium name="The Broad Institute Genome Sequencing Center for Infectious Disease"/>
            <person name="Wu L."/>
            <person name="Ma J."/>
        </authorList>
    </citation>
    <scope>NUCLEOTIDE SEQUENCE [LARGE SCALE GENOMIC DNA]</scope>
    <source>
        <strain evidence="3">CGMCC 1.12770</strain>
    </source>
</reference>
<evidence type="ECO:0000259" key="1">
    <source>
        <dbReference type="PROSITE" id="PS50853"/>
    </source>
</evidence>
<proteinExistence type="predicted"/>
<feature type="domain" description="Fibronectin type-III" evidence="1">
    <location>
        <begin position="38"/>
        <end position="127"/>
    </location>
</feature>
<comment type="caution">
    <text evidence="2">The sequence shown here is derived from an EMBL/GenBank/DDBJ whole genome shotgun (WGS) entry which is preliminary data.</text>
</comment>